<dbReference type="InterPro" id="IPR036396">
    <property type="entry name" value="Cyt_P450_sf"/>
</dbReference>
<keyword evidence="7 10" id="KW-0503">Monooxygenase</keyword>
<dbReference type="Gene3D" id="1.10.630.10">
    <property type="entry name" value="Cytochrome P450"/>
    <property type="match status" value="1"/>
</dbReference>
<evidence type="ECO:0000256" key="2">
    <source>
        <dbReference type="ARBA" id="ARBA00010617"/>
    </source>
</evidence>
<protein>
    <submittedName>
        <fullName evidence="12">Cytochrome p450 CYP3045C11</fullName>
    </submittedName>
</protein>
<dbReference type="PRINTS" id="PR00463">
    <property type="entry name" value="EP450I"/>
</dbReference>
<comment type="cofactor">
    <cofactor evidence="1 9">
        <name>heme</name>
        <dbReference type="ChEBI" id="CHEBI:30413"/>
    </cofactor>
</comment>
<comment type="function">
    <text evidence="8">Cytochromes P450 are a group of heme-thiolate monooxygenases. They oxidize a variety of structurally unrelated compounds, including steroids, fatty acids, and xenobiotics.</text>
</comment>
<feature type="binding site" description="axial binding residue" evidence="9">
    <location>
        <position position="495"/>
    </location>
    <ligand>
        <name>heme</name>
        <dbReference type="ChEBI" id="CHEBI:30413"/>
    </ligand>
    <ligandPart>
        <name>Fe</name>
        <dbReference type="ChEBI" id="CHEBI:18248"/>
    </ligandPart>
</feature>
<accession>A0A2H4PSH8</accession>
<dbReference type="AlphaFoldDB" id="A0A2H4PSH8"/>
<keyword evidence="5 10" id="KW-0560">Oxidoreductase</keyword>
<proteinExistence type="evidence at transcript level"/>
<dbReference type="PANTHER" id="PTHR24302:SF15">
    <property type="entry name" value="FATTY-ACID PEROXYGENASE"/>
    <property type="match status" value="1"/>
</dbReference>
<dbReference type="Pfam" id="PF00067">
    <property type="entry name" value="p450"/>
    <property type="match status" value="1"/>
</dbReference>
<keyword evidence="11" id="KW-0812">Transmembrane</keyword>
<dbReference type="GO" id="GO:0016705">
    <property type="term" value="F:oxidoreductase activity, acting on paired donors, with incorporation or reduction of molecular oxygen"/>
    <property type="evidence" value="ECO:0007669"/>
    <property type="project" value="InterPro"/>
</dbReference>
<organism evidence="12">
    <name type="scientific">Brachionus calyciflorus</name>
    <dbReference type="NCBI Taxonomy" id="104777"/>
    <lineage>
        <taxon>Eukaryota</taxon>
        <taxon>Metazoa</taxon>
        <taxon>Spiralia</taxon>
        <taxon>Gnathifera</taxon>
        <taxon>Rotifera</taxon>
        <taxon>Eurotatoria</taxon>
        <taxon>Monogononta</taxon>
        <taxon>Pseudotrocha</taxon>
        <taxon>Ploima</taxon>
        <taxon>Brachionidae</taxon>
        <taxon>Brachionus</taxon>
    </lineage>
</organism>
<reference evidence="12" key="1">
    <citation type="journal article" date="2017" name="Comp. Biochem. Physiol. Part D Genomics Proteomics">
        <title>Genome-wide identification of 31 cytochrome P450 (CYP) genes in the freshwater rotifer Brachionus calyciflorus and analysis of their benzo[?]pyrene-induced expression patterns.</title>
        <authorList>
            <person name="Han J."/>
            <person name="Kim D.H."/>
            <person name="Kim H.S."/>
            <person name="Kim H.J."/>
            <person name="Declerck S.A.J."/>
            <person name="Hagiwara A."/>
            <person name="Lee J.S."/>
        </authorList>
    </citation>
    <scope>NUCLEOTIDE SEQUENCE</scope>
</reference>
<dbReference type="EMBL" id="MF805916">
    <property type="protein sequence ID" value="ATW72302.1"/>
    <property type="molecule type" value="mRNA"/>
</dbReference>
<name>A0A2H4PSH8_9BILA</name>
<dbReference type="InterPro" id="IPR001128">
    <property type="entry name" value="Cyt_P450"/>
</dbReference>
<feature type="transmembrane region" description="Helical" evidence="11">
    <location>
        <begin position="37"/>
        <end position="60"/>
    </location>
</feature>
<dbReference type="InterPro" id="IPR050705">
    <property type="entry name" value="Cytochrome_P450_3A"/>
</dbReference>
<evidence type="ECO:0000256" key="11">
    <source>
        <dbReference type="SAM" id="Phobius"/>
    </source>
</evidence>
<evidence type="ECO:0000256" key="6">
    <source>
        <dbReference type="ARBA" id="ARBA00023004"/>
    </source>
</evidence>
<evidence type="ECO:0000256" key="10">
    <source>
        <dbReference type="RuleBase" id="RU000461"/>
    </source>
</evidence>
<keyword evidence="6 9" id="KW-0408">Iron</keyword>
<evidence type="ECO:0000256" key="8">
    <source>
        <dbReference type="ARBA" id="ARBA00043906"/>
    </source>
</evidence>
<keyword evidence="3 9" id="KW-0349">Heme</keyword>
<dbReference type="FunFam" id="1.10.630.10:FF:000182">
    <property type="entry name" value="Cytochrome P450 3A4"/>
    <property type="match status" value="1"/>
</dbReference>
<dbReference type="PANTHER" id="PTHR24302">
    <property type="entry name" value="CYTOCHROME P450 FAMILY 3"/>
    <property type="match status" value="1"/>
</dbReference>
<evidence type="ECO:0000256" key="1">
    <source>
        <dbReference type="ARBA" id="ARBA00001971"/>
    </source>
</evidence>
<dbReference type="GO" id="GO:0005506">
    <property type="term" value="F:iron ion binding"/>
    <property type="evidence" value="ECO:0007669"/>
    <property type="project" value="InterPro"/>
</dbReference>
<evidence type="ECO:0000256" key="5">
    <source>
        <dbReference type="ARBA" id="ARBA00023002"/>
    </source>
</evidence>
<evidence type="ECO:0000256" key="7">
    <source>
        <dbReference type="ARBA" id="ARBA00023033"/>
    </source>
</evidence>
<dbReference type="PROSITE" id="PS00086">
    <property type="entry name" value="CYTOCHROME_P450"/>
    <property type="match status" value="1"/>
</dbReference>
<dbReference type="InterPro" id="IPR002401">
    <property type="entry name" value="Cyt_P450_E_grp-I"/>
</dbReference>
<evidence type="ECO:0000313" key="12">
    <source>
        <dbReference type="EMBL" id="ATW72302.1"/>
    </source>
</evidence>
<dbReference type="InterPro" id="IPR017972">
    <property type="entry name" value="Cyt_P450_CS"/>
</dbReference>
<dbReference type="GO" id="GO:0008395">
    <property type="term" value="F:steroid hydroxylase activity"/>
    <property type="evidence" value="ECO:0007669"/>
    <property type="project" value="TreeGrafter"/>
</dbReference>
<evidence type="ECO:0000256" key="3">
    <source>
        <dbReference type="ARBA" id="ARBA00022617"/>
    </source>
</evidence>
<comment type="similarity">
    <text evidence="2 10">Belongs to the cytochrome P450 family.</text>
</comment>
<dbReference type="PRINTS" id="PR00385">
    <property type="entry name" value="P450"/>
</dbReference>
<keyword evidence="4 9" id="KW-0479">Metal-binding</keyword>
<dbReference type="SUPFAM" id="SSF48264">
    <property type="entry name" value="Cytochrome P450"/>
    <property type="match status" value="1"/>
</dbReference>
<dbReference type="GO" id="GO:0020037">
    <property type="term" value="F:heme binding"/>
    <property type="evidence" value="ECO:0007669"/>
    <property type="project" value="InterPro"/>
</dbReference>
<keyword evidence="11" id="KW-1133">Transmembrane helix</keyword>
<evidence type="ECO:0000256" key="4">
    <source>
        <dbReference type="ARBA" id="ARBA00022723"/>
    </source>
</evidence>
<keyword evidence="11" id="KW-0472">Membrane</keyword>
<sequence>MHIFEKISKMSFDLKNLSSEHFLNFLKSLKDFQIDPILILKGTAFTLTSLSLIYLGKIWYSYRFFKKRGIKNPDFEFFYGNFRELSKDKNYSEKLKKWTEIYGKTYGYFEGHLPILVTSDLDIIQEVFIKQSTNFSARKKGPLSRKDNDPNSDLFQSTKSRWKRMRMIMNPTFSSSKLRELGPILVNCADRLIDVLNQDGETSEVNIAQYFKRFTMDSIWNCAFGVDINMQYEKENDYFNKCEEVFRLSANMILPQYLGIFFHEFKEIILNCLTRIMAIMSKFADSKRLLPFFWLRMKVGELVTTRLKNETLKKRDFIQLLIDAKSEFDRDKDFDYFDIKKALTSKEVEANLVLFMLAGYETTSTALSYSSHVLAAYPYEQIKLHSEIISAFGSDQNLINSDSVQNLEYLDWFVKEVLRYYPIGNSVVARRCTKKTSVKGIDIPEDLTIAVDVLSIHFDGEIWGPIDPKLFYPQRHEVKRNPLAFMAFGNGPRNCIGMKFALIELKIALIKLILSFEILPSPNGEKEIEFEEGVVRYPKNGVKVLLKKRNE</sequence>
<evidence type="ECO:0000256" key="9">
    <source>
        <dbReference type="PIRSR" id="PIRSR602401-1"/>
    </source>
</evidence>